<keyword evidence="2" id="KW-0539">Nucleus</keyword>
<dbReference type="PROSITE" id="PS00463">
    <property type="entry name" value="ZN2_CY6_FUNGAL_1"/>
    <property type="match status" value="1"/>
</dbReference>
<evidence type="ECO:0000259" key="4">
    <source>
        <dbReference type="PROSITE" id="PS00463"/>
    </source>
</evidence>
<dbReference type="CDD" id="cd00067">
    <property type="entry name" value="GAL4"/>
    <property type="match status" value="1"/>
</dbReference>
<proteinExistence type="predicted"/>
<dbReference type="GO" id="GO:0008270">
    <property type="term" value="F:zinc ion binding"/>
    <property type="evidence" value="ECO:0007669"/>
    <property type="project" value="InterPro"/>
</dbReference>
<dbReference type="EMBL" id="LCWV01000010">
    <property type="protein sequence ID" value="PWI69998.1"/>
    <property type="molecule type" value="Genomic_DNA"/>
</dbReference>
<dbReference type="Pfam" id="PF11951">
    <property type="entry name" value="Fungal_trans_2"/>
    <property type="match status" value="1"/>
</dbReference>
<dbReference type="GO" id="GO:0000976">
    <property type="term" value="F:transcription cis-regulatory region binding"/>
    <property type="evidence" value="ECO:0007669"/>
    <property type="project" value="TreeGrafter"/>
</dbReference>
<feature type="domain" description="Zn(2)-C6 fungal-type" evidence="4">
    <location>
        <begin position="15"/>
        <end position="43"/>
    </location>
</feature>
<dbReference type="GO" id="GO:0005634">
    <property type="term" value="C:nucleus"/>
    <property type="evidence" value="ECO:0007669"/>
    <property type="project" value="UniProtKB-SubCell"/>
</dbReference>
<reference evidence="5 6" key="1">
    <citation type="journal article" date="2016" name="Front. Microbiol.">
        <title>Genome and transcriptome sequences reveal the specific parasitism of the nematophagous Purpureocillium lilacinum 36-1.</title>
        <authorList>
            <person name="Xie J."/>
            <person name="Li S."/>
            <person name="Mo C."/>
            <person name="Xiao X."/>
            <person name="Peng D."/>
            <person name="Wang G."/>
            <person name="Xiao Y."/>
        </authorList>
    </citation>
    <scope>NUCLEOTIDE SEQUENCE [LARGE SCALE GENOMIC DNA]</scope>
    <source>
        <strain evidence="5 6">36-1</strain>
    </source>
</reference>
<dbReference type="PANTHER" id="PTHR37534">
    <property type="entry name" value="TRANSCRIPTIONAL ACTIVATOR PROTEIN UGA3"/>
    <property type="match status" value="1"/>
</dbReference>
<dbReference type="PANTHER" id="PTHR37534:SF25">
    <property type="entry name" value="ZN(II)2CYS6 TRANSCRIPTION FACTOR (EUROFUNG)"/>
    <property type="match status" value="1"/>
</dbReference>
<dbReference type="Pfam" id="PF00172">
    <property type="entry name" value="Zn_clus"/>
    <property type="match status" value="1"/>
</dbReference>
<dbReference type="AlphaFoldDB" id="A0A2U3E640"/>
<accession>A0A2U3E640</accession>
<sequence length="532" mass="60456">MRVPEKGPATKPTQVCQACKLRHRKCDWEEVGCLQCKNAGIECVRQPSLTFRYHPMQKALSRASSGQWHPCPVPRGPARFHDETPELRAMYRERELPPPEPEKLSPSRCSSGKDMSAESAGEDNETSSHVAYQCSNDSMLLGYSADDTSPLPEPLTRAPIEHLVDLVSPLTPIEALLIRNFTDHMAQWNDIADPFRTFETVVSRLAFTDLIIRNAVCAFSARHFYRCQDDEDGDGKALDYQNRCLNLLIPSMSGGQKITESVLTAVALLRQNEEMDEHDNRFHLEGASRILNMVPEFSIMGGVGEAACWLCLREDIYISLTTQTPIKTGLDSFHDSASIRRDDDYSWASQSILNLAILLKRAFSTPRDPANLALSKAEIADWNISKPTSHQPIYFRARSREEGRCFPEVWMLLPYHAVGLQYYHIAQIILNAIGSRDVVHTHEYLADSRATARRIRHHLFMVLGLATSNERAENTWFTARHCLAVWGAYLHHPADQRAALDFLEKWRRRSGWKTSVLVESLQRQWSENIEDD</sequence>
<evidence type="ECO:0000313" key="6">
    <source>
        <dbReference type="Proteomes" id="UP000245956"/>
    </source>
</evidence>
<dbReference type="GO" id="GO:0000981">
    <property type="term" value="F:DNA-binding transcription factor activity, RNA polymerase II-specific"/>
    <property type="evidence" value="ECO:0007669"/>
    <property type="project" value="InterPro"/>
</dbReference>
<dbReference type="SUPFAM" id="SSF57701">
    <property type="entry name" value="Zn2/Cys6 DNA-binding domain"/>
    <property type="match status" value="1"/>
</dbReference>
<evidence type="ECO:0000256" key="1">
    <source>
        <dbReference type="ARBA" id="ARBA00004123"/>
    </source>
</evidence>
<feature type="compositionally biased region" description="Basic and acidic residues" evidence="3">
    <location>
        <begin position="92"/>
        <end position="105"/>
    </location>
</feature>
<evidence type="ECO:0000256" key="3">
    <source>
        <dbReference type="SAM" id="MobiDB-lite"/>
    </source>
</evidence>
<organism evidence="5 6">
    <name type="scientific">Purpureocillium lilacinum</name>
    <name type="common">Paecilomyces lilacinus</name>
    <dbReference type="NCBI Taxonomy" id="33203"/>
    <lineage>
        <taxon>Eukaryota</taxon>
        <taxon>Fungi</taxon>
        <taxon>Dikarya</taxon>
        <taxon>Ascomycota</taxon>
        <taxon>Pezizomycotina</taxon>
        <taxon>Sordariomycetes</taxon>
        <taxon>Hypocreomycetidae</taxon>
        <taxon>Hypocreales</taxon>
        <taxon>Ophiocordycipitaceae</taxon>
        <taxon>Purpureocillium</taxon>
    </lineage>
</organism>
<protein>
    <recommendedName>
        <fullName evidence="4">Zn(2)-C6 fungal-type domain-containing protein</fullName>
    </recommendedName>
</protein>
<dbReference type="InterPro" id="IPR036864">
    <property type="entry name" value="Zn2-C6_fun-type_DNA-bd_sf"/>
</dbReference>
<comment type="subcellular location">
    <subcellularLocation>
        <location evidence="1">Nucleus</location>
    </subcellularLocation>
</comment>
<dbReference type="Proteomes" id="UP000245956">
    <property type="component" value="Unassembled WGS sequence"/>
</dbReference>
<name>A0A2U3E640_PURLI</name>
<dbReference type="InterPro" id="IPR001138">
    <property type="entry name" value="Zn2Cys6_DnaBD"/>
</dbReference>
<feature type="region of interest" description="Disordered" evidence="3">
    <location>
        <begin position="92"/>
        <end position="128"/>
    </location>
</feature>
<comment type="caution">
    <text evidence="5">The sequence shown here is derived from an EMBL/GenBank/DDBJ whole genome shotgun (WGS) entry which is preliminary data.</text>
</comment>
<dbReference type="InterPro" id="IPR021858">
    <property type="entry name" value="Fun_TF"/>
</dbReference>
<gene>
    <name evidence="5" type="ORF">PCL_00142</name>
</gene>
<evidence type="ECO:0000313" key="5">
    <source>
        <dbReference type="EMBL" id="PWI69998.1"/>
    </source>
</evidence>
<evidence type="ECO:0000256" key="2">
    <source>
        <dbReference type="ARBA" id="ARBA00023242"/>
    </source>
</evidence>
<dbReference type="SMART" id="SM00066">
    <property type="entry name" value="GAL4"/>
    <property type="match status" value="1"/>
</dbReference>
<dbReference type="GO" id="GO:0045944">
    <property type="term" value="P:positive regulation of transcription by RNA polymerase II"/>
    <property type="evidence" value="ECO:0007669"/>
    <property type="project" value="TreeGrafter"/>
</dbReference>